<dbReference type="InterPro" id="IPR050228">
    <property type="entry name" value="Carboxylesterase_BioH"/>
</dbReference>
<name>A0ABT0RII5_9SPHN</name>
<sequence length="254" mass="28005">MTDVTFFTSSDGIQLAWREVGQGRPIILLHGLFSDSNVNWVKFGTAERIAREGYRVIAPDLRAHGQSGKPHEAVHYPQLILVRDLRELIEHLGLDDFDLGGFSLGARTTIEAVLSGLKPKRAILAGTGLDVFTNWEKRSHFYVHAIDLFGKVQRGDPHWLAIQFMKTMNIDREAAKLLLGTMRDRESKAALAEAFSMPTLVVCGDKDDDNGSAIELANALPNADYAEIPGTHMNSVTRPELGEAIARFLGKGGR</sequence>
<dbReference type="InterPro" id="IPR029058">
    <property type="entry name" value="AB_hydrolase_fold"/>
</dbReference>
<proteinExistence type="predicted"/>
<dbReference type="EMBL" id="JAMGBD010000001">
    <property type="protein sequence ID" value="MCL6682443.1"/>
    <property type="molecule type" value="Genomic_DNA"/>
</dbReference>
<feature type="domain" description="AB hydrolase-1" evidence="1">
    <location>
        <begin position="25"/>
        <end position="112"/>
    </location>
</feature>
<accession>A0ABT0RII5</accession>
<dbReference type="GO" id="GO:0016787">
    <property type="term" value="F:hydrolase activity"/>
    <property type="evidence" value="ECO:0007669"/>
    <property type="project" value="UniProtKB-KW"/>
</dbReference>
<protein>
    <submittedName>
        <fullName evidence="2">Alpha/beta hydrolase</fullName>
    </submittedName>
</protein>
<dbReference type="Pfam" id="PF00561">
    <property type="entry name" value="Abhydrolase_1"/>
    <property type="match status" value="1"/>
</dbReference>
<keyword evidence="2" id="KW-0378">Hydrolase</keyword>
<dbReference type="InterPro" id="IPR000073">
    <property type="entry name" value="AB_hydrolase_1"/>
</dbReference>
<reference evidence="2" key="1">
    <citation type="submission" date="2022-05" db="EMBL/GenBank/DDBJ databases">
        <authorList>
            <person name="Jo J.-H."/>
            <person name="Im W.-T."/>
        </authorList>
    </citation>
    <scope>NUCLEOTIDE SEQUENCE</scope>
    <source>
        <strain evidence="2">SE158</strain>
    </source>
</reference>
<evidence type="ECO:0000313" key="3">
    <source>
        <dbReference type="Proteomes" id="UP001165363"/>
    </source>
</evidence>
<keyword evidence="3" id="KW-1185">Reference proteome</keyword>
<dbReference type="SUPFAM" id="SSF53474">
    <property type="entry name" value="alpha/beta-Hydrolases"/>
    <property type="match status" value="1"/>
</dbReference>
<evidence type="ECO:0000259" key="1">
    <source>
        <dbReference type="Pfam" id="PF00561"/>
    </source>
</evidence>
<dbReference type="PANTHER" id="PTHR43194:SF2">
    <property type="entry name" value="PEROXISOMAL MEMBRANE PROTEIN LPX1"/>
    <property type="match status" value="1"/>
</dbReference>
<comment type="caution">
    <text evidence="2">The sequence shown here is derived from an EMBL/GenBank/DDBJ whole genome shotgun (WGS) entry which is preliminary data.</text>
</comment>
<dbReference type="Gene3D" id="3.40.50.1820">
    <property type="entry name" value="alpha/beta hydrolase"/>
    <property type="match status" value="1"/>
</dbReference>
<organism evidence="2 3">
    <name type="scientific">Sphingomonas alba</name>
    <dbReference type="NCBI Taxonomy" id="2908208"/>
    <lineage>
        <taxon>Bacteria</taxon>
        <taxon>Pseudomonadati</taxon>
        <taxon>Pseudomonadota</taxon>
        <taxon>Alphaproteobacteria</taxon>
        <taxon>Sphingomonadales</taxon>
        <taxon>Sphingomonadaceae</taxon>
        <taxon>Sphingomonas</taxon>
    </lineage>
</organism>
<gene>
    <name evidence="2" type="ORF">LZ536_00795</name>
</gene>
<dbReference type="RefSeq" id="WP_249846413.1">
    <property type="nucleotide sequence ID" value="NZ_JAMGBD010000001.1"/>
</dbReference>
<dbReference type="Proteomes" id="UP001165363">
    <property type="component" value="Unassembled WGS sequence"/>
</dbReference>
<dbReference type="PANTHER" id="PTHR43194">
    <property type="entry name" value="HYDROLASE ALPHA/BETA FOLD FAMILY"/>
    <property type="match status" value="1"/>
</dbReference>
<evidence type="ECO:0000313" key="2">
    <source>
        <dbReference type="EMBL" id="MCL6682443.1"/>
    </source>
</evidence>